<accession>U9T3N4</accession>
<evidence type="ECO:0000313" key="1">
    <source>
        <dbReference type="EMBL" id="ESA02799.1"/>
    </source>
</evidence>
<reference evidence="1" key="1">
    <citation type="submission" date="2013-07" db="EMBL/GenBank/DDBJ databases">
        <title>The genome of an arbuscular mycorrhizal fungus provides insights into the evolution of the oldest plant symbiosis.</title>
        <authorList>
            <consortium name="DOE Joint Genome Institute"/>
            <person name="Tisserant E."/>
            <person name="Malbreil M."/>
            <person name="Kuo A."/>
            <person name="Kohler A."/>
            <person name="Symeonidi A."/>
            <person name="Balestrini R."/>
            <person name="Charron P."/>
            <person name="Duensing N."/>
            <person name="Frei-dit-Frey N."/>
            <person name="Gianinazzi-Pearson V."/>
            <person name="Gilbert B."/>
            <person name="Handa Y."/>
            <person name="Hijri M."/>
            <person name="Kaul R."/>
            <person name="Kawaguchi M."/>
            <person name="Krajinski F."/>
            <person name="Lammers P."/>
            <person name="Lapierre D."/>
            <person name="Masclaux F.G."/>
            <person name="Murat C."/>
            <person name="Morin E."/>
            <person name="Ndikumana S."/>
            <person name="Pagni M."/>
            <person name="Petitpierre D."/>
            <person name="Requena N."/>
            <person name="Rosikiewicz P."/>
            <person name="Riley R."/>
            <person name="Saito K."/>
            <person name="San Clemente H."/>
            <person name="Shapiro H."/>
            <person name="van Tuinen D."/>
            <person name="Becard G."/>
            <person name="Bonfante P."/>
            <person name="Paszkowski U."/>
            <person name="Shachar-Hill Y."/>
            <person name="Young J.P."/>
            <person name="Sanders I.R."/>
            <person name="Henrissat B."/>
            <person name="Rensing S.A."/>
            <person name="Grigoriev I.V."/>
            <person name="Corradi N."/>
            <person name="Roux C."/>
            <person name="Martin F."/>
        </authorList>
    </citation>
    <scope>NUCLEOTIDE SEQUENCE</scope>
    <source>
        <strain evidence="1">DAOM 197198</strain>
    </source>
</reference>
<organism evidence="1">
    <name type="scientific">Rhizophagus irregularis (strain DAOM 181602 / DAOM 197198 / MUCL 43194)</name>
    <name type="common">Arbuscular mycorrhizal fungus</name>
    <name type="synonym">Glomus intraradices</name>
    <dbReference type="NCBI Taxonomy" id="747089"/>
    <lineage>
        <taxon>Eukaryota</taxon>
        <taxon>Fungi</taxon>
        <taxon>Fungi incertae sedis</taxon>
        <taxon>Mucoromycota</taxon>
        <taxon>Glomeromycotina</taxon>
        <taxon>Glomeromycetes</taxon>
        <taxon>Glomerales</taxon>
        <taxon>Glomeraceae</taxon>
        <taxon>Rhizophagus</taxon>
    </lineage>
</organism>
<dbReference type="HOGENOM" id="CLU_2238036_0_0_1"/>
<dbReference type="AlphaFoldDB" id="U9T3N4"/>
<dbReference type="VEuPathDB" id="FungiDB:RhiirFUN_019889"/>
<proteinExistence type="predicted"/>
<sequence>MAFLDKSKRAPKTPIAIDQSWVNILQRYLSDHPSEELHESIQKVKDLLYDKEATWEKQSQYIKSVGKTLPSKKSNSGQQSSLSSHFINQIESILEPIISGIYFLQ</sequence>
<name>U9T3N4_RHIID</name>
<gene>
    <name evidence="1" type="ORF">GLOINDRAFT_6169</name>
</gene>
<protein>
    <submittedName>
        <fullName evidence="1">Uncharacterized protein</fullName>
    </submittedName>
</protein>
<dbReference type="EMBL" id="KI295455">
    <property type="protein sequence ID" value="ESA02799.1"/>
    <property type="molecule type" value="Genomic_DNA"/>
</dbReference>